<name>A0ABW2Q9R2_9MICO</name>
<dbReference type="EMBL" id="JBHTCQ010000001">
    <property type="protein sequence ID" value="MFC7404153.1"/>
    <property type="molecule type" value="Genomic_DNA"/>
</dbReference>
<keyword evidence="1" id="KW-0472">Membrane</keyword>
<accession>A0ABW2Q9R2</accession>
<feature type="transmembrane region" description="Helical" evidence="1">
    <location>
        <begin position="31"/>
        <end position="52"/>
    </location>
</feature>
<dbReference type="Proteomes" id="UP001596455">
    <property type="component" value="Unassembled WGS sequence"/>
</dbReference>
<dbReference type="Pfam" id="PF20059">
    <property type="entry name" value="DUF6458"/>
    <property type="match status" value="1"/>
</dbReference>
<reference evidence="4" key="1">
    <citation type="journal article" date="2019" name="Int. J. Syst. Evol. Microbiol.">
        <title>The Global Catalogue of Microorganisms (GCM) 10K type strain sequencing project: providing services to taxonomists for standard genome sequencing and annotation.</title>
        <authorList>
            <consortium name="The Broad Institute Genomics Platform"/>
            <consortium name="The Broad Institute Genome Sequencing Center for Infectious Disease"/>
            <person name="Wu L."/>
            <person name="Ma J."/>
        </authorList>
    </citation>
    <scope>NUCLEOTIDE SEQUENCE [LARGE SCALE GENOMIC DNA]</scope>
    <source>
        <strain evidence="4">JCM 1490</strain>
    </source>
</reference>
<dbReference type="RefSeq" id="WP_382391276.1">
    <property type="nucleotide sequence ID" value="NZ_JBHTCQ010000001.1"/>
</dbReference>
<evidence type="ECO:0000313" key="3">
    <source>
        <dbReference type="EMBL" id="MFC7404153.1"/>
    </source>
</evidence>
<keyword evidence="4" id="KW-1185">Reference proteome</keyword>
<keyword evidence="1" id="KW-0812">Transmembrane</keyword>
<organism evidence="3 4">
    <name type="scientific">Georgenia alba</name>
    <dbReference type="NCBI Taxonomy" id="2233858"/>
    <lineage>
        <taxon>Bacteria</taxon>
        <taxon>Bacillati</taxon>
        <taxon>Actinomycetota</taxon>
        <taxon>Actinomycetes</taxon>
        <taxon>Micrococcales</taxon>
        <taxon>Bogoriellaceae</taxon>
        <taxon>Georgenia</taxon>
    </lineage>
</organism>
<evidence type="ECO:0000256" key="1">
    <source>
        <dbReference type="SAM" id="Phobius"/>
    </source>
</evidence>
<evidence type="ECO:0000259" key="2">
    <source>
        <dbReference type="Pfam" id="PF20059"/>
    </source>
</evidence>
<proteinExistence type="predicted"/>
<comment type="caution">
    <text evidence="3">The sequence shown here is derived from an EMBL/GenBank/DDBJ whole genome shotgun (WGS) entry which is preliminary data.</text>
</comment>
<evidence type="ECO:0000313" key="4">
    <source>
        <dbReference type="Proteomes" id="UP001596455"/>
    </source>
</evidence>
<keyword evidence="1" id="KW-1133">Transmembrane helix</keyword>
<sequence>MGIGAGIFLIVVGAILAFAVADSVEGVDLVMIGYICMGAGVLALIIGLILNAMRSRTRHTERVERRDHPGDAV</sequence>
<gene>
    <name evidence="3" type="ORF">ACFQQL_03445</name>
</gene>
<dbReference type="InterPro" id="IPR045597">
    <property type="entry name" value="DUF6458"/>
</dbReference>
<protein>
    <submittedName>
        <fullName evidence="3">DUF6458 family protein</fullName>
    </submittedName>
</protein>
<feature type="domain" description="DUF6458" evidence="2">
    <location>
        <begin position="1"/>
        <end position="58"/>
    </location>
</feature>